<evidence type="ECO:0000259" key="2">
    <source>
        <dbReference type="Pfam" id="PF04909"/>
    </source>
</evidence>
<dbReference type="PANTHER" id="PTHR21240:SF28">
    <property type="entry name" value="ISO-OROTATE DECARBOXYLASE (EUROFUNG)"/>
    <property type="match status" value="1"/>
</dbReference>
<name>H2C1X8_9CREN</name>
<dbReference type="SUPFAM" id="SSF51556">
    <property type="entry name" value="Metallo-dependent hydrolases"/>
    <property type="match status" value="1"/>
</dbReference>
<sequence>MSSPEVIDVHAHFFPKSFIDLLQKRNMLREESGRVMVKWGSKRSVAMRREHFDLGIRLKELEKRNFATMEILSISIPFIHFLSIDEQVKIARSINNEMAEISRKYPSKFRCLGILPLGDEEVMMEEAERSSEELGLVGFIFGTGIGQRSLADYGEALKALSKINKPIFIHPGTLPLDSILEEPARVGSLVSYIFETTYVISRLVLEGLLNGTNMKVIVPHGGGFIPYQVGRIDLGFTGATGQTGTRSKPSEIFKKLYYDTVVYTEDSLNLLLRFAGKDNVIFGSDYPYDLGRPELIKRELDSIEIPETTRRQIFYTNAIRLFEIE</sequence>
<evidence type="ECO:0000313" key="4">
    <source>
        <dbReference type="Proteomes" id="UP000003980"/>
    </source>
</evidence>
<dbReference type="eggNOG" id="arCOG01931">
    <property type="taxonomic scope" value="Archaea"/>
</dbReference>
<organism evidence="3 4">
    <name type="scientific">Metallosphaera yellowstonensis MK1</name>
    <dbReference type="NCBI Taxonomy" id="671065"/>
    <lineage>
        <taxon>Archaea</taxon>
        <taxon>Thermoproteota</taxon>
        <taxon>Thermoprotei</taxon>
        <taxon>Sulfolobales</taxon>
        <taxon>Sulfolobaceae</taxon>
        <taxon>Metallosphaera</taxon>
    </lineage>
</organism>
<protein>
    <submittedName>
        <fullName evidence="3">Putative TIM-barrel fold metal-dependent hydrolase</fullName>
    </submittedName>
</protein>
<keyword evidence="1" id="KW-0456">Lyase</keyword>
<dbReference type="Pfam" id="PF04909">
    <property type="entry name" value="Amidohydro_2"/>
    <property type="match status" value="1"/>
</dbReference>
<evidence type="ECO:0000313" key="3">
    <source>
        <dbReference type="EMBL" id="EHP70249.1"/>
    </source>
</evidence>
<accession>H2C1X8</accession>
<dbReference type="InterPro" id="IPR006680">
    <property type="entry name" value="Amidohydro-rel"/>
</dbReference>
<evidence type="ECO:0000256" key="1">
    <source>
        <dbReference type="ARBA" id="ARBA00023239"/>
    </source>
</evidence>
<proteinExistence type="predicted"/>
<dbReference type="InterPro" id="IPR032465">
    <property type="entry name" value="ACMSD"/>
</dbReference>
<keyword evidence="4" id="KW-1185">Reference proteome</keyword>
<gene>
    <name evidence="3" type="ORF">MetMK1DRAFT_00007510</name>
</gene>
<dbReference type="OrthoDB" id="43951at2157"/>
<dbReference type="GO" id="GO:0005737">
    <property type="term" value="C:cytoplasm"/>
    <property type="evidence" value="ECO:0007669"/>
    <property type="project" value="TreeGrafter"/>
</dbReference>
<feature type="domain" description="Amidohydrolase-related" evidence="2">
    <location>
        <begin position="7"/>
        <end position="323"/>
    </location>
</feature>
<dbReference type="EMBL" id="JH597761">
    <property type="protein sequence ID" value="EHP70249.1"/>
    <property type="molecule type" value="Genomic_DNA"/>
</dbReference>
<dbReference type="Gene3D" id="3.20.20.140">
    <property type="entry name" value="Metal-dependent hydrolases"/>
    <property type="match status" value="1"/>
</dbReference>
<dbReference type="HOGENOM" id="CLU_039329_1_2_2"/>
<keyword evidence="3" id="KW-0378">Hydrolase</keyword>
<dbReference type="RefSeq" id="WP_009070816.1">
    <property type="nucleotide sequence ID" value="NZ_JH597761.1"/>
</dbReference>
<reference evidence="3 4" key="1">
    <citation type="submission" date="2012-01" db="EMBL/GenBank/DDBJ databases">
        <title>Improved High-Quality Draft sequence of Metallosphaera yellowstonensis MK1.</title>
        <authorList>
            <consortium name="US DOE Joint Genome Institute"/>
            <person name="Lucas S."/>
            <person name="Han J."/>
            <person name="Cheng J.-F."/>
            <person name="Goodwin L."/>
            <person name="Pitluck S."/>
            <person name="Peters L."/>
            <person name="Teshima H."/>
            <person name="Detter J.C."/>
            <person name="Han C."/>
            <person name="Tapia R."/>
            <person name="Land M."/>
            <person name="Hauser L."/>
            <person name="Kyrpides N."/>
            <person name="Kozubal M."/>
            <person name="Macur R.E."/>
            <person name="Jay Z."/>
            <person name="Inskeep W."/>
            <person name="Woyke T."/>
        </authorList>
    </citation>
    <scope>NUCLEOTIDE SEQUENCE [LARGE SCALE GENOMIC DNA]</scope>
    <source>
        <strain evidence="3 4">MK1</strain>
    </source>
</reference>
<dbReference type="GO" id="GO:0016831">
    <property type="term" value="F:carboxy-lyase activity"/>
    <property type="evidence" value="ECO:0007669"/>
    <property type="project" value="InterPro"/>
</dbReference>
<dbReference type="AlphaFoldDB" id="H2C1X8"/>
<dbReference type="GO" id="GO:0019748">
    <property type="term" value="P:secondary metabolic process"/>
    <property type="evidence" value="ECO:0007669"/>
    <property type="project" value="TreeGrafter"/>
</dbReference>
<dbReference type="Proteomes" id="UP000003980">
    <property type="component" value="Unassembled WGS sequence"/>
</dbReference>
<dbReference type="PANTHER" id="PTHR21240">
    <property type="entry name" value="2-AMINO-3-CARBOXYLMUCONATE-6-SEMIALDEHYDE DECARBOXYLASE"/>
    <property type="match status" value="1"/>
</dbReference>
<dbReference type="STRING" id="671065.MetMK1DRAFT_00007510"/>
<dbReference type="InterPro" id="IPR032466">
    <property type="entry name" value="Metal_Hydrolase"/>
</dbReference>
<dbReference type="GO" id="GO:0016787">
    <property type="term" value="F:hydrolase activity"/>
    <property type="evidence" value="ECO:0007669"/>
    <property type="project" value="UniProtKB-KW"/>
</dbReference>